<reference evidence="4" key="1">
    <citation type="submission" date="2023-08" db="EMBL/GenBank/DDBJ databases">
        <authorList>
            <person name="Audoor S."/>
            <person name="Bilcke G."/>
        </authorList>
    </citation>
    <scope>NUCLEOTIDE SEQUENCE</scope>
</reference>
<accession>A0AAD2PXN9</accession>
<dbReference type="AlphaFoldDB" id="A0AAD2PXN9"/>
<evidence type="ECO:0000256" key="2">
    <source>
        <dbReference type="SAM" id="Phobius"/>
    </source>
</evidence>
<organism evidence="4 5">
    <name type="scientific">Cylindrotheca closterium</name>
    <dbReference type="NCBI Taxonomy" id="2856"/>
    <lineage>
        <taxon>Eukaryota</taxon>
        <taxon>Sar</taxon>
        <taxon>Stramenopiles</taxon>
        <taxon>Ochrophyta</taxon>
        <taxon>Bacillariophyta</taxon>
        <taxon>Bacillariophyceae</taxon>
        <taxon>Bacillariophycidae</taxon>
        <taxon>Bacillariales</taxon>
        <taxon>Bacillariaceae</taxon>
        <taxon>Cylindrotheca</taxon>
    </lineage>
</organism>
<sequence length="683" mass="76424">MKIHSLFAALPLSLWFAVGANAQNRWDFDQQPSKALPEIVAPPDGLHYEEKPSQDANQGENQVYPVFDYRFSCDVVGLPRIHDEASSQSIVGEDWIGLDLSTHCHYDHNGVSSQHLLESENSIATLRQWFLATNATGFSLEVWMTPTVRDNLSVAVPILAIGGDHSVADQSSYDEDGNFDSNECHDTTLYVGLRSNLVEVRYVDNDSEQSCRVLLVDKRPLENDEPVQIALTMNNREANVYINGELALSITTNHDLITNMKTWDTDDKLKLFSDQTDTSTRITLHQVSLYGQLIEAKQIQWGYQQELIGKQETLLEHEPARLVIVEKAATVIQGTASPFEIGGKAKSTSDYVVAIEILSLPPDGTILDDDGPITEIGTRIRLPKASKKTDLMYRANSDEYFTSPNVSYSGRDLGLSSDVFVFRLVALDRDNGSLVGWSDKVKKEITIQHVNQPATLVLPKAAKLAEVPDFNKIGPIASIDEVHLQDPDLNVDLVRVDIWAYNGTITIQDHVELANFEFTSTSSEISWHSHGTPSESQNMTFVAEPDDASLILSSIQYQGFRWGQEDRIVIRIYDGVGGPCLNRADRKYKSVNDDCFHIMANVFVPAVTWIPTTLSFESDESFRFNIWVALVLILFGCSCAVLVVQMGGQQLLRMRNWKERDSENVEQVTSSDKEPELDMVDFD</sequence>
<proteinExistence type="predicted"/>
<protein>
    <submittedName>
        <fullName evidence="4">Uncharacterized protein</fullName>
    </submittedName>
</protein>
<gene>
    <name evidence="4" type="ORF">CYCCA115_LOCUS22560</name>
</gene>
<feature type="signal peptide" evidence="3">
    <location>
        <begin position="1"/>
        <end position="22"/>
    </location>
</feature>
<feature type="region of interest" description="Disordered" evidence="1">
    <location>
        <begin position="663"/>
        <end position="683"/>
    </location>
</feature>
<dbReference type="Proteomes" id="UP001295423">
    <property type="component" value="Unassembled WGS sequence"/>
</dbReference>
<feature type="chain" id="PRO_5042203166" evidence="3">
    <location>
        <begin position="23"/>
        <end position="683"/>
    </location>
</feature>
<evidence type="ECO:0000256" key="3">
    <source>
        <dbReference type="SAM" id="SignalP"/>
    </source>
</evidence>
<keyword evidence="2" id="KW-0812">Transmembrane</keyword>
<dbReference type="SUPFAM" id="SSF49899">
    <property type="entry name" value="Concanavalin A-like lectins/glucanases"/>
    <property type="match status" value="1"/>
</dbReference>
<dbReference type="InterPro" id="IPR013320">
    <property type="entry name" value="ConA-like_dom_sf"/>
</dbReference>
<evidence type="ECO:0000313" key="5">
    <source>
        <dbReference type="Proteomes" id="UP001295423"/>
    </source>
</evidence>
<dbReference type="Gene3D" id="2.60.120.200">
    <property type="match status" value="1"/>
</dbReference>
<comment type="caution">
    <text evidence="4">The sequence shown here is derived from an EMBL/GenBank/DDBJ whole genome shotgun (WGS) entry which is preliminary data.</text>
</comment>
<keyword evidence="2" id="KW-0472">Membrane</keyword>
<dbReference type="EMBL" id="CAKOGP040002313">
    <property type="protein sequence ID" value="CAJ1966997.1"/>
    <property type="molecule type" value="Genomic_DNA"/>
</dbReference>
<evidence type="ECO:0000313" key="4">
    <source>
        <dbReference type="EMBL" id="CAJ1966997.1"/>
    </source>
</evidence>
<feature type="transmembrane region" description="Helical" evidence="2">
    <location>
        <begin position="624"/>
        <end position="644"/>
    </location>
</feature>
<evidence type="ECO:0000256" key="1">
    <source>
        <dbReference type="SAM" id="MobiDB-lite"/>
    </source>
</evidence>
<name>A0AAD2PXN9_9STRA</name>
<keyword evidence="2" id="KW-1133">Transmembrane helix</keyword>
<keyword evidence="5" id="KW-1185">Reference proteome</keyword>
<keyword evidence="3" id="KW-0732">Signal</keyword>